<dbReference type="Gene3D" id="3.40.50.1820">
    <property type="entry name" value="alpha/beta hydrolase"/>
    <property type="match status" value="1"/>
</dbReference>
<protein>
    <recommendedName>
        <fullName evidence="1">AB hydrolase-1 domain-containing protein</fullName>
    </recommendedName>
</protein>
<comment type="caution">
    <text evidence="2">The sequence shown here is derived from an EMBL/GenBank/DDBJ whole genome shotgun (WGS) entry which is preliminary data.</text>
</comment>
<dbReference type="Pfam" id="PF00561">
    <property type="entry name" value="Abhydrolase_1"/>
    <property type="match status" value="2"/>
</dbReference>
<reference evidence="2" key="2">
    <citation type="journal article" date="2023" name="Microbiol Resour">
        <title>Decontamination and Annotation of the Draft Genome Sequence of the Oomycete Lagenidium giganteum ARSEF 373.</title>
        <authorList>
            <person name="Morgan W.R."/>
            <person name="Tartar A."/>
        </authorList>
    </citation>
    <scope>NUCLEOTIDE SEQUENCE</scope>
    <source>
        <strain evidence="2">ARSEF 373</strain>
    </source>
</reference>
<dbReference type="PANTHER" id="PTHR46331">
    <property type="entry name" value="VALACYCLOVIR HYDROLASE"/>
    <property type="match status" value="1"/>
</dbReference>
<organism evidence="2 3">
    <name type="scientific">Lagenidium giganteum</name>
    <dbReference type="NCBI Taxonomy" id="4803"/>
    <lineage>
        <taxon>Eukaryota</taxon>
        <taxon>Sar</taxon>
        <taxon>Stramenopiles</taxon>
        <taxon>Oomycota</taxon>
        <taxon>Peronosporomycetes</taxon>
        <taxon>Pythiales</taxon>
        <taxon>Pythiaceae</taxon>
    </lineage>
</organism>
<dbReference type="GO" id="GO:0017171">
    <property type="term" value="F:serine hydrolase activity"/>
    <property type="evidence" value="ECO:0007669"/>
    <property type="project" value="TreeGrafter"/>
</dbReference>
<dbReference type="PANTHER" id="PTHR46331:SF2">
    <property type="entry name" value="VALACYCLOVIR HYDROLASE"/>
    <property type="match status" value="1"/>
</dbReference>
<feature type="domain" description="AB hydrolase-1" evidence="1">
    <location>
        <begin position="47"/>
        <end position="158"/>
    </location>
</feature>
<sequence length="291" mass="32563">MHRRWFSAAAFSRRNTRAEVSPNVSLNVVITEPAAPTKSADGSARLPLLLLPGAFGSVEYDFRRQFDAFGHHMTVIGVDPRGYSKSRPPARDFPDKYFERDAEDIVSAMDKLGYDKFSVLGFSAGANTAAVLAAKIPEKVDRLVLVSGNAFVTDEDIEAYEAYGHPSKWHPELLAQAEAVYGEELHEEMTNMLDKLRAIRDDDGDLYCGWLPQIKSKTLVITGEKDKLVADFHGEYLNERIMHSRLHVIANGRHDVQASHADEFNRVVLGFLDEADDKLTQSREFVARPAK</sequence>
<evidence type="ECO:0000259" key="1">
    <source>
        <dbReference type="Pfam" id="PF00561"/>
    </source>
</evidence>
<dbReference type="EMBL" id="DAKRPA010000204">
    <property type="protein sequence ID" value="DAZ95454.1"/>
    <property type="molecule type" value="Genomic_DNA"/>
</dbReference>
<gene>
    <name evidence="2" type="ORF">N0F65_013023</name>
</gene>
<proteinExistence type="predicted"/>
<dbReference type="InterPro" id="IPR000073">
    <property type="entry name" value="AB_hydrolase_1"/>
</dbReference>
<dbReference type="SUPFAM" id="SSF53474">
    <property type="entry name" value="alpha/beta-Hydrolases"/>
    <property type="match status" value="1"/>
</dbReference>
<dbReference type="AlphaFoldDB" id="A0AAV2YPZ3"/>
<accession>A0AAV2YPZ3</accession>
<feature type="domain" description="AB hydrolase-1" evidence="1">
    <location>
        <begin position="176"/>
        <end position="260"/>
    </location>
</feature>
<keyword evidence="3" id="KW-1185">Reference proteome</keyword>
<reference evidence="2" key="1">
    <citation type="submission" date="2022-11" db="EMBL/GenBank/DDBJ databases">
        <authorList>
            <person name="Morgan W.R."/>
            <person name="Tartar A."/>
        </authorList>
    </citation>
    <scope>NUCLEOTIDE SEQUENCE</scope>
    <source>
        <strain evidence="2">ARSEF 373</strain>
    </source>
</reference>
<evidence type="ECO:0000313" key="2">
    <source>
        <dbReference type="EMBL" id="DAZ95454.1"/>
    </source>
</evidence>
<evidence type="ECO:0000313" key="3">
    <source>
        <dbReference type="Proteomes" id="UP001146120"/>
    </source>
</evidence>
<dbReference type="InterPro" id="IPR029058">
    <property type="entry name" value="AB_hydrolase_fold"/>
</dbReference>
<name>A0AAV2YPZ3_9STRA</name>
<dbReference type="Proteomes" id="UP001146120">
    <property type="component" value="Unassembled WGS sequence"/>
</dbReference>